<dbReference type="InterPro" id="IPR050900">
    <property type="entry name" value="Transposase_IS3/IS150/IS904"/>
</dbReference>
<dbReference type="SUPFAM" id="SSF53098">
    <property type="entry name" value="Ribonuclease H-like"/>
    <property type="match status" value="1"/>
</dbReference>
<dbReference type="SUPFAM" id="SSF46689">
    <property type="entry name" value="Homeodomain-like"/>
    <property type="match status" value="1"/>
</dbReference>
<dbReference type="PANTHER" id="PTHR46889:SF4">
    <property type="entry name" value="TRANSPOSASE INSO FOR INSERTION SEQUENCE ELEMENT IS911B-RELATED"/>
    <property type="match status" value="1"/>
</dbReference>
<organism evidence="4 5">
    <name type="scientific">Heliorestis acidaminivorans</name>
    <dbReference type="NCBI Taxonomy" id="553427"/>
    <lineage>
        <taxon>Bacteria</taxon>
        <taxon>Bacillati</taxon>
        <taxon>Bacillota</taxon>
        <taxon>Clostridia</taxon>
        <taxon>Eubacteriales</taxon>
        <taxon>Heliobacteriaceae</taxon>
        <taxon>Heliorestis</taxon>
    </lineage>
</organism>
<dbReference type="Gene3D" id="1.10.10.60">
    <property type="entry name" value="Homeodomain-like"/>
    <property type="match status" value="1"/>
</dbReference>
<proteinExistence type="predicted"/>
<dbReference type="InterPro" id="IPR001584">
    <property type="entry name" value="Integrase_cat-core"/>
</dbReference>
<dbReference type="Pfam" id="PF13276">
    <property type="entry name" value="HTH_21"/>
    <property type="match status" value="1"/>
</dbReference>
<dbReference type="OrthoDB" id="9813957at2"/>
<comment type="function">
    <text evidence="1">Involved in the transposition of the insertion sequence.</text>
</comment>
<evidence type="ECO:0000313" key="4">
    <source>
        <dbReference type="EMBL" id="KAB2950653.1"/>
    </source>
</evidence>
<dbReference type="GO" id="GO:0015074">
    <property type="term" value="P:DNA integration"/>
    <property type="evidence" value="ECO:0007669"/>
    <property type="project" value="InterPro"/>
</dbReference>
<dbReference type="Gene3D" id="3.30.420.10">
    <property type="entry name" value="Ribonuclease H-like superfamily/Ribonuclease H"/>
    <property type="match status" value="1"/>
</dbReference>
<evidence type="ECO:0000259" key="3">
    <source>
        <dbReference type="PROSITE" id="PS50994"/>
    </source>
</evidence>
<keyword evidence="2" id="KW-0175">Coiled coil</keyword>
<comment type="caution">
    <text evidence="4">The sequence shown here is derived from an EMBL/GenBank/DDBJ whole genome shotgun (WGS) entry which is preliminary data.</text>
</comment>
<dbReference type="Pfam" id="PF13333">
    <property type="entry name" value="rve_2"/>
    <property type="match status" value="1"/>
</dbReference>
<dbReference type="Pfam" id="PF00665">
    <property type="entry name" value="rve"/>
    <property type="match status" value="1"/>
</dbReference>
<dbReference type="PANTHER" id="PTHR46889">
    <property type="entry name" value="TRANSPOSASE INSF FOR INSERTION SEQUENCE IS3B-RELATED"/>
    <property type="match status" value="1"/>
</dbReference>
<dbReference type="Proteomes" id="UP000468766">
    <property type="component" value="Unassembled WGS sequence"/>
</dbReference>
<reference evidence="4 5" key="1">
    <citation type="submission" date="2019-10" db="EMBL/GenBank/DDBJ databases">
        <title>Whole-genome sequence of the extremophile Heliorestis acidaminivorans DSM 24790.</title>
        <authorList>
            <person name="Kyndt J.A."/>
            <person name="Meyer T.E."/>
        </authorList>
    </citation>
    <scope>NUCLEOTIDE SEQUENCE [LARGE SCALE GENOMIC DNA]</scope>
    <source>
        <strain evidence="4 5">DSM 24790</strain>
    </source>
</reference>
<gene>
    <name evidence="4" type="ORF">F9B85_14025</name>
</gene>
<dbReference type="EMBL" id="WBXO01000031">
    <property type="protein sequence ID" value="KAB2950653.1"/>
    <property type="molecule type" value="Genomic_DNA"/>
</dbReference>
<dbReference type="PROSITE" id="PS50994">
    <property type="entry name" value="INTEGRASE"/>
    <property type="match status" value="1"/>
</dbReference>
<evidence type="ECO:0000256" key="2">
    <source>
        <dbReference type="SAM" id="Coils"/>
    </source>
</evidence>
<dbReference type="GO" id="GO:0006313">
    <property type="term" value="P:DNA transposition"/>
    <property type="evidence" value="ECO:0007669"/>
    <property type="project" value="InterPro"/>
</dbReference>
<protein>
    <submittedName>
        <fullName evidence="4">IS3 family transposase</fullName>
    </submittedName>
</protein>
<feature type="coiled-coil region" evidence="2">
    <location>
        <begin position="60"/>
        <end position="87"/>
    </location>
</feature>
<name>A0A6I0EWW5_9FIRM</name>
<dbReference type="InterPro" id="IPR025948">
    <property type="entry name" value="HTH-like_dom"/>
</dbReference>
<dbReference type="InterPro" id="IPR012337">
    <property type="entry name" value="RNaseH-like_sf"/>
</dbReference>
<dbReference type="NCBIfam" id="NF033516">
    <property type="entry name" value="transpos_IS3"/>
    <property type="match status" value="1"/>
</dbReference>
<dbReference type="InterPro" id="IPR036397">
    <property type="entry name" value="RNaseH_sf"/>
</dbReference>
<dbReference type="AlphaFoldDB" id="A0A6I0EWW5"/>
<dbReference type="InterPro" id="IPR009057">
    <property type="entry name" value="Homeodomain-like_sf"/>
</dbReference>
<sequence length="400" mass="46898">MKMPRNGTRYSEEFKKNTIRMINEGRSVQSVAEDLGVSDQTIYRWMERDKVKENPDQARIQELEAKLKAAEKRTAELEEAVGNLKKGYSHFRKSTPEVMYYQLIRDSRSEHSVAKMCYYLELSRSNYYAWINRKPSLRQKDDAQILELIKESHQASKGIYGLDKILADVREQRQCSRKRVNRLMKENGICSIRRRKYKATTNSNHSMPVAENLLNQDFEVNAPNKVWVCDISYLPTEEGWDYLATVKDLYHKEIVGWAMNSTMTRELVIEALQNAINKHRPHEGLIHHSDRGSQYCSRDYQALLAKHNMRPSMSRKGNCYDNAPAESFFGTIKSEMIYLHKFKTRKEARKAVFEYIEIFYNRKRRHQNLNYLSPIEYLKKYKLSTSSKGKAKTQTLSSTA</sequence>
<evidence type="ECO:0000313" key="5">
    <source>
        <dbReference type="Proteomes" id="UP000468766"/>
    </source>
</evidence>
<keyword evidence="5" id="KW-1185">Reference proteome</keyword>
<feature type="domain" description="Integrase catalytic" evidence="3">
    <location>
        <begin position="219"/>
        <end position="382"/>
    </location>
</feature>
<dbReference type="Pfam" id="PF01527">
    <property type="entry name" value="HTH_Tnp_1"/>
    <property type="match status" value="1"/>
</dbReference>
<dbReference type="InterPro" id="IPR002514">
    <property type="entry name" value="Transposase_8"/>
</dbReference>
<dbReference type="InterPro" id="IPR048020">
    <property type="entry name" value="Transpos_IS3"/>
</dbReference>
<evidence type="ECO:0000256" key="1">
    <source>
        <dbReference type="ARBA" id="ARBA00002286"/>
    </source>
</evidence>
<accession>A0A6I0EWW5</accession>
<dbReference type="GO" id="GO:0003677">
    <property type="term" value="F:DNA binding"/>
    <property type="evidence" value="ECO:0007669"/>
    <property type="project" value="InterPro"/>
</dbReference>
<dbReference type="GO" id="GO:0004803">
    <property type="term" value="F:transposase activity"/>
    <property type="evidence" value="ECO:0007669"/>
    <property type="project" value="InterPro"/>
</dbReference>